<dbReference type="InterPro" id="IPR000719">
    <property type="entry name" value="Prot_kinase_dom"/>
</dbReference>
<dbReference type="EMBL" id="GL195293">
    <property type="protein sequence ID" value="EFB15733.1"/>
    <property type="molecule type" value="Genomic_DNA"/>
</dbReference>
<dbReference type="GO" id="GO:0004674">
    <property type="term" value="F:protein serine/threonine kinase activity"/>
    <property type="evidence" value="ECO:0007669"/>
    <property type="project" value="UniProtKB-KW"/>
</dbReference>
<dbReference type="PANTHER" id="PTHR24351">
    <property type="entry name" value="RIBOSOMAL PROTEIN S6 KINASE"/>
    <property type="match status" value="1"/>
</dbReference>
<dbReference type="Gene3D" id="3.30.200.20">
    <property type="entry name" value="Phosphorylase Kinase, domain 1"/>
    <property type="match status" value="1"/>
</dbReference>
<dbReference type="GO" id="GO:0005524">
    <property type="term" value="F:ATP binding"/>
    <property type="evidence" value="ECO:0007669"/>
    <property type="project" value="UniProtKB-KW"/>
</dbReference>
<dbReference type="SMART" id="SM00220">
    <property type="entry name" value="S_TKc"/>
    <property type="match status" value="1"/>
</dbReference>
<keyword evidence="2" id="KW-0808">Transferase</keyword>
<dbReference type="SUPFAM" id="SSF56112">
    <property type="entry name" value="Protein kinase-like (PK-like)"/>
    <property type="match status" value="1"/>
</dbReference>
<keyword evidence="4" id="KW-0418">Kinase</keyword>
<sequence>MVSSVRSDALAHQLWFTTRLDRMPYLENMFRTTHEVSNTCFQALHLELELRIVFSLSSYMLSISENLFFVMEYLNGGDLMYHIQSCHKFDLSRATFYAAEIILGLQFLHSKGIVYRDLKLDNILLDKDGHIKIADFGMCKENMLGDAKTNTFCGTPDYIAPEILLGQKYNHSVDWWSFGVLLYEMLIGQSPFHGQDEEELFHSIRMDNPFYPRWLEKEAKDLLVKGKADLKPAQYPLKDSISRAKSKKAKAQILEYSEGSFEGECCHRGDLRQQLIPLFVREPEKRLGVRGDIRQHPLFREINWEELERKEIDPPFRPKVLLEESASLAVIQVIRLVGEQGARGCHPCSQYLTSVMRSRTSTKLNCWAYVLGLTGHVPVTLGSINGTIIGPGVQAQNLKVIVDCPLSLFSLTKSL</sequence>
<dbReference type="Pfam" id="PF00069">
    <property type="entry name" value="Pkinase"/>
    <property type="match status" value="1"/>
</dbReference>
<dbReference type="InterPro" id="IPR011009">
    <property type="entry name" value="Kinase-like_dom_sf"/>
</dbReference>
<keyword evidence="1" id="KW-0723">Serine/threonine-protein kinase</keyword>
<evidence type="ECO:0000313" key="7">
    <source>
        <dbReference type="EMBL" id="EFB15733.1"/>
    </source>
</evidence>
<keyword evidence="3" id="KW-0547">Nucleotide-binding</keyword>
<accession>D2I7C8</accession>
<protein>
    <recommendedName>
        <fullName evidence="6">Protein kinase domain-containing protein</fullName>
    </recommendedName>
</protein>
<name>D2I7C8_AILME</name>
<reference evidence="7" key="1">
    <citation type="journal article" date="2010" name="Nature">
        <title>The sequence and de novo assembly of the giant panda genome.</title>
        <authorList>
            <person name="Li R."/>
            <person name="Fan W."/>
            <person name="Tian G."/>
            <person name="Zhu H."/>
            <person name="He L."/>
            <person name="Cai J."/>
            <person name="Huang Q."/>
            <person name="Cai Q."/>
            <person name="Li B."/>
            <person name="Bai Y."/>
            <person name="Zhang Z."/>
            <person name="Zhang Y."/>
            <person name="Wang W."/>
            <person name="Li J."/>
            <person name="Wei F."/>
            <person name="Li H."/>
            <person name="Jian M."/>
            <person name="Li J."/>
            <person name="Zhang Z."/>
            <person name="Nielsen R."/>
            <person name="Li D."/>
            <person name="Gu W."/>
            <person name="Yang Z."/>
            <person name="Xuan Z."/>
            <person name="Ryder O.A."/>
            <person name="Leung F.C."/>
            <person name="Zhou Y."/>
            <person name="Cao J."/>
            <person name="Sun X."/>
            <person name="Fu Y."/>
            <person name="Fang X."/>
            <person name="Guo X."/>
            <person name="Wang B."/>
            <person name="Hou R."/>
            <person name="Shen F."/>
            <person name="Mu B."/>
            <person name="Ni P."/>
            <person name="Lin R."/>
            <person name="Qian W."/>
            <person name="Wang G."/>
            <person name="Yu C."/>
            <person name="Nie W."/>
            <person name="Wang J."/>
            <person name="Wu Z."/>
            <person name="Liang H."/>
            <person name="Min J."/>
            <person name="Wu Q."/>
            <person name="Cheng S."/>
            <person name="Ruan J."/>
            <person name="Wang M."/>
            <person name="Shi Z."/>
            <person name="Wen M."/>
            <person name="Liu B."/>
            <person name="Ren X."/>
            <person name="Zheng H."/>
            <person name="Dong D."/>
            <person name="Cook K."/>
            <person name="Shan G."/>
            <person name="Zhang H."/>
            <person name="Kosiol C."/>
            <person name="Xie X."/>
            <person name="Lu Z."/>
            <person name="Zheng H."/>
            <person name="Li Y."/>
            <person name="Steiner C.C."/>
            <person name="Lam T.T."/>
            <person name="Lin S."/>
            <person name="Zhang Q."/>
            <person name="Li G."/>
            <person name="Tian J."/>
            <person name="Gong T."/>
            <person name="Liu H."/>
            <person name="Zhang D."/>
            <person name="Fang L."/>
            <person name="Ye C."/>
            <person name="Zhang J."/>
            <person name="Hu W."/>
            <person name="Xu A."/>
            <person name="Ren Y."/>
            <person name="Zhang G."/>
            <person name="Bruford M.W."/>
            <person name="Li Q."/>
            <person name="Ma L."/>
            <person name="Guo Y."/>
            <person name="An N."/>
            <person name="Hu Y."/>
            <person name="Zheng Y."/>
            <person name="Shi Y."/>
            <person name="Li Z."/>
            <person name="Liu Q."/>
            <person name="Chen Y."/>
            <person name="Zhao J."/>
            <person name="Qu N."/>
            <person name="Zhao S."/>
            <person name="Tian F."/>
            <person name="Wang X."/>
            <person name="Wang H."/>
            <person name="Xu L."/>
            <person name="Liu X."/>
            <person name="Vinar T."/>
            <person name="Wang Y."/>
            <person name="Lam T.W."/>
            <person name="Yiu S.M."/>
            <person name="Liu S."/>
            <person name="Zhang H."/>
            <person name="Li D."/>
            <person name="Huang Y."/>
            <person name="Wang X."/>
            <person name="Yang G."/>
            <person name="Jiang Z."/>
            <person name="Wang J."/>
            <person name="Qin N."/>
            <person name="Li L."/>
            <person name="Li J."/>
            <person name="Bolund L."/>
            <person name="Kristiansen K."/>
            <person name="Wong G.K."/>
            <person name="Olson M."/>
            <person name="Zhang X."/>
            <person name="Li S."/>
            <person name="Yang H."/>
            <person name="Wang J."/>
            <person name="Wang J."/>
        </authorList>
    </citation>
    <scope>NUCLEOTIDE SEQUENCE [LARGE SCALE GENOMIC DNA]</scope>
</reference>
<evidence type="ECO:0000256" key="3">
    <source>
        <dbReference type="ARBA" id="ARBA00022741"/>
    </source>
</evidence>
<gene>
    <name evidence="7" type="ORF">PANDA_021823</name>
</gene>
<dbReference type="Gene3D" id="1.10.510.10">
    <property type="entry name" value="Transferase(Phosphotransferase) domain 1"/>
    <property type="match status" value="1"/>
</dbReference>
<evidence type="ECO:0000256" key="4">
    <source>
        <dbReference type="ARBA" id="ARBA00022777"/>
    </source>
</evidence>
<proteinExistence type="predicted"/>
<evidence type="ECO:0000259" key="6">
    <source>
        <dbReference type="PROSITE" id="PS50011"/>
    </source>
</evidence>
<dbReference type="PROSITE" id="PS50011">
    <property type="entry name" value="PROTEIN_KINASE_DOM"/>
    <property type="match status" value="1"/>
</dbReference>
<keyword evidence="5" id="KW-0067">ATP-binding</keyword>
<evidence type="ECO:0000256" key="1">
    <source>
        <dbReference type="ARBA" id="ARBA00022527"/>
    </source>
</evidence>
<organism evidence="7">
    <name type="scientific">Ailuropoda melanoleuca</name>
    <name type="common">Giant panda</name>
    <dbReference type="NCBI Taxonomy" id="9646"/>
    <lineage>
        <taxon>Eukaryota</taxon>
        <taxon>Metazoa</taxon>
        <taxon>Chordata</taxon>
        <taxon>Craniata</taxon>
        <taxon>Vertebrata</taxon>
        <taxon>Euteleostomi</taxon>
        <taxon>Mammalia</taxon>
        <taxon>Eutheria</taxon>
        <taxon>Laurasiatheria</taxon>
        <taxon>Carnivora</taxon>
        <taxon>Caniformia</taxon>
        <taxon>Ursidae</taxon>
        <taxon>Ailuropoda</taxon>
    </lineage>
</organism>
<dbReference type="FunFam" id="1.10.510.10:FF:000150">
    <property type="entry name" value="Protein kinase C, theta"/>
    <property type="match status" value="1"/>
</dbReference>
<dbReference type="AlphaFoldDB" id="D2I7C8"/>
<feature type="domain" description="Protein kinase" evidence="6">
    <location>
        <begin position="1"/>
        <end position="299"/>
    </location>
</feature>
<dbReference type="InParanoid" id="D2I7C8"/>
<dbReference type="InterPro" id="IPR008271">
    <property type="entry name" value="Ser/Thr_kinase_AS"/>
</dbReference>
<dbReference type="PROSITE" id="PS00108">
    <property type="entry name" value="PROTEIN_KINASE_ST"/>
    <property type="match status" value="1"/>
</dbReference>
<evidence type="ECO:0000256" key="2">
    <source>
        <dbReference type="ARBA" id="ARBA00022679"/>
    </source>
</evidence>
<evidence type="ECO:0000256" key="5">
    <source>
        <dbReference type="ARBA" id="ARBA00022840"/>
    </source>
</evidence>